<reference evidence="1" key="1">
    <citation type="submission" date="2016-07" db="EMBL/GenBank/DDBJ databases">
        <authorList>
            <person name="Bretaudeau A."/>
        </authorList>
    </citation>
    <scope>NUCLEOTIDE SEQUENCE</scope>
    <source>
        <strain evidence="1">Rice</strain>
        <tissue evidence="1">Whole body</tissue>
    </source>
</reference>
<name>A0A2H1WJ99_SPOFR</name>
<proteinExistence type="predicted"/>
<accession>A0A2H1WJ99</accession>
<protein>
    <submittedName>
        <fullName evidence="1">SFRICE_016686</fullName>
    </submittedName>
</protein>
<sequence length="190" mass="21376">MSPVQHWFSESETGEADDYKLHAWEVKVVYYYMRVSTKLVPRAFNEDGTIVTVRHCRAGVCVIFLNGCRQLGLVSSRLYYFIVLKPDNGQTDHLMVSDRRRMGGDHRRMTMGSFETSEALQGRYGSPDGNRPVSPMDTNTREVTTNIVFCNPKGIGVSLAKNTILKACGPEITFSRARAVSFLSSRSRGR</sequence>
<dbReference type="AlphaFoldDB" id="A0A2H1WJ99"/>
<organism evidence="1">
    <name type="scientific">Spodoptera frugiperda</name>
    <name type="common">Fall armyworm</name>
    <dbReference type="NCBI Taxonomy" id="7108"/>
    <lineage>
        <taxon>Eukaryota</taxon>
        <taxon>Metazoa</taxon>
        <taxon>Ecdysozoa</taxon>
        <taxon>Arthropoda</taxon>
        <taxon>Hexapoda</taxon>
        <taxon>Insecta</taxon>
        <taxon>Pterygota</taxon>
        <taxon>Neoptera</taxon>
        <taxon>Endopterygota</taxon>
        <taxon>Lepidoptera</taxon>
        <taxon>Glossata</taxon>
        <taxon>Ditrysia</taxon>
        <taxon>Noctuoidea</taxon>
        <taxon>Noctuidae</taxon>
        <taxon>Amphipyrinae</taxon>
        <taxon>Spodoptera</taxon>
    </lineage>
</organism>
<evidence type="ECO:0000313" key="1">
    <source>
        <dbReference type="EMBL" id="SOQ52524.1"/>
    </source>
</evidence>
<gene>
    <name evidence="1" type="ORF">SFRICE_016686</name>
</gene>
<dbReference type="EMBL" id="ODYU01008710">
    <property type="protein sequence ID" value="SOQ52524.1"/>
    <property type="molecule type" value="Genomic_DNA"/>
</dbReference>